<evidence type="ECO:0000313" key="3">
    <source>
        <dbReference type="EMBL" id="ABF79236.1"/>
    </source>
</evidence>
<dbReference type="HOGENOM" id="CLU_126578_0_1_4"/>
<evidence type="ECO:0000256" key="1">
    <source>
        <dbReference type="SAM" id="MobiDB-lite"/>
    </source>
</evidence>
<dbReference type="Pfam" id="PF04248">
    <property type="entry name" value="NTP_transf_9"/>
    <property type="match status" value="1"/>
</dbReference>
<dbReference type="Gene3D" id="2.170.150.40">
    <property type="entry name" value="Domain of unknown function (DUF427)"/>
    <property type="match status" value="1"/>
</dbReference>
<name>A0A0H2XYB9_BURO1</name>
<feature type="region of interest" description="Disordered" evidence="1">
    <location>
        <begin position="1"/>
        <end position="20"/>
    </location>
</feature>
<proteinExistence type="predicted"/>
<organism evidence="3">
    <name type="scientific">Burkholderia orbicola (strain AU 1054)</name>
    <dbReference type="NCBI Taxonomy" id="331271"/>
    <lineage>
        <taxon>Bacteria</taxon>
        <taxon>Pseudomonadati</taxon>
        <taxon>Pseudomonadota</taxon>
        <taxon>Betaproteobacteria</taxon>
        <taxon>Burkholderiales</taxon>
        <taxon>Burkholderiaceae</taxon>
        <taxon>Burkholderia</taxon>
        <taxon>Burkholderia cepacia complex</taxon>
        <taxon>Burkholderia orbicola</taxon>
    </lineage>
</organism>
<dbReference type="AlphaFoldDB" id="A0A0H2XYB9"/>
<gene>
    <name evidence="3" type="ordered locus">Bcen_4351</name>
</gene>
<dbReference type="PANTHER" id="PTHR34310">
    <property type="entry name" value="DUF427 DOMAIN PROTEIN (AFU_ORTHOLOGUE AFUA_3G02220)"/>
    <property type="match status" value="1"/>
</dbReference>
<dbReference type="EMBL" id="CP000379">
    <property type="protein sequence ID" value="ABF79236.1"/>
    <property type="molecule type" value="Genomic_DNA"/>
</dbReference>
<protein>
    <recommendedName>
        <fullName evidence="2">DUF427 domain-containing protein</fullName>
    </recommendedName>
</protein>
<evidence type="ECO:0000259" key="2">
    <source>
        <dbReference type="Pfam" id="PF04248"/>
    </source>
</evidence>
<dbReference type="InterPro" id="IPR038694">
    <property type="entry name" value="DUF427_sf"/>
</dbReference>
<reference evidence="3" key="1">
    <citation type="submission" date="2006-05" db="EMBL/GenBank/DDBJ databases">
        <title>Complete sequence of chromosome 2 of Burkholderia cenocepacia AU 1054.</title>
        <authorList>
            <consortium name="US DOE Joint Genome Institute"/>
            <person name="Copeland A."/>
            <person name="Lucas S."/>
            <person name="Lapidus A."/>
            <person name="Barry K."/>
            <person name="Detter J.C."/>
            <person name="Glavina del Rio T."/>
            <person name="Hammon N."/>
            <person name="Israni S."/>
            <person name="Dalin E."/>
            <person name="Tice H."/>
            <person name="Pitluck S."/>
            <person name="Chain P."/>
            <person name="Malfatti S."/>
            <person name="Shin M."/>
            <person name="Vergez L."/>
            <person name="Schmutz J."/>
            <person name="Larimer F."/>
            <person name="Land M."/>
            <person name="Hauser L."/>
            <person name="Kyrpides N."/>
            <person name="Lykidis A."/>
            <person name="LiPuma J.J."/>
            <person name="Konstantinidis K."/>
            <person name="Tiedje J.M."/>
            <person name="Richardson P."/>
        </authorList>
    </citation>
    <scope>NUCLEOTIDE SEQUENCE [LARGE SCALE GENOMIC DNA]</scope>
    <source>
        <strain evidence="3">AU 1054</strain>
    </source>
</reference>
<feature type="domain" description="DUF427" evidence="2">
    <location>
        <begin position="30"/>
        <end position="122"/>
    </location>
</feature>
<accession>A0A0H2XYB9</accession>
<dbReference type="PANTHER" id="PTHR34310:SF9">
    <property type="entry name" value="BLR5716 PROTEIN"/>
    <property type="match status" value="1"/>
</dbReference>
<dbReference type="InterPro" id="IPR007361">
    <property type="entry name" value="DUF427"/>
</dbReference>
<sequence>MSINPDTPSRPVKSPGPDHPILIEPHSSRVVVKVAGKVVADTRHALVLREASYPAVLYIPREDADMSLLERTDHATYCPYKGDCAYYSIPAGGERSTNAVWTYEHPNPAVESIRGHLAFYPDRVDSIEESLLVTA</sequence>